<sequence length="103" mass="10679">MVKLPDPKELVDSVADGAVELAEGPARVAKNIASVADTYASEVKANMDDFKARMPDDPAVIADVAVKAVGQTVKAGLGMAEGFGKGIMDTFEGVKSQIERVTG</sequence>
<accession>X1N1Y1</accession>
<protein>
    <submittedName>
        <fullName evidence="1">Uncharacterized protein</fullName>
    </submittedName>
</protein>
<proteinExistence type="predicted"/>
<reference evidence="1" key="1">
    <citation type="journal article" date="2014" name="Front. Microbiol.">
        <title>High frequency of phylogenetically diverse reductive dehalogenase-homologous genes in deep subseafloor sedimentary metagenomes.</title>
        <authorList>
            <person name="Kawai M."/>
            <person name="Futagami T."/>
            <person name="Toyoda A."/>
            <person name="Takaki Y."/>
            <person name="Nishi S."/>
            <person name="Hori S."/>
            <person name="Arai W."/>
            <person name="Tsubouchi T."/>
            <person name="Morono Y."/>
            <person name="Uchiyama I."/>
            <person name="Ito T."/>
            <person name="Fujiyama A."/>
            <person name="Inagaki F."/>
            <person name="Takami H."/>
        </authorList>
    </citation>
    <scope>NUCLEOTIDE SEQUENCE</scope>
    <source>
        <strain evidence="1">Expedition CK06-06</strain>
    </source>
</reference>
<dbReference type="AlphaFoldDB" id="X1N1Y1"/>
<organism evidence="1">
    <name type="scientific">marine sediment metagenome</name>
    <dbReference type="NCBI Taxonomy" id="412755"/>
    <lineage>
        <taxon>unclassified sequences</taxon>
        <taxon>metagenomes</taxon>
        <taxon>ecological metagenomes</taxon>
    </lineage>
</organism>
<gene>
    <name evidence="1" type="ORF">S06H3_42299</name>
</gene>
<comment type="caution">
    <text evidence="1">The sequence shown here is derived from an EMBL/GenBank/DDBJ whole genome shotgun (WGS) entry which is preliminary data.</text>
</comment>
<name>X1N1Y1_9ZZZZ</name>
<dbReference type="EMBL" id="BARV01026143">
    <property type="protein sequence ID" value="GAI37578.1"/>
    <property type="molecule type" value="Genomic_DNA"/>
</dbReference>
<evidence type="ECO:0000313" key="1">
    <source>
        <dbReference type="EMBL" id="GAI37578.1"/>
    </source>
</evidence>